<dbReference type="Gene3D" id="1.10.287.130">
    <property type="match status" value="1"/>
</dbReference>
<protein>
    <recommendedName>
        <fullName evidence="2">histidine kinase</fullName>
        <ecNumber evidence="2">2.7.13.3</ecNumber>
    </recommendedName>
</protein>
<dbReference type="GO" id="GO:0000155">
    <property type="term" value="F:phosphorelay sensor kinase activity"/>
    <property type="evidence" value="ECO:0007669"/>
    <property type="project" value="InterPro"/>
</dbReference>
<dbReference type="PANTHER" id="PTHR43304:SF1">
    <property type="entry name" value="PAC DOMAIN-CONTAINING PROTEIN"/>
    <property type="match status" value="1"/>
</dbReference>
<accession>A0A1G7AEZ7</accession>
<dbReference type="PRINTS" id="PR00344">
    <property type="entry name" value="BCTRLSENSOR"/>
</dbReference>
<evidence type="ECO:0000256" key="1">
    <source>
        <dbReference type="ARBA" id="ARBA00000085"/>
    </source>
</evidence>
<gene>
    <name evidence="7" type="ORF">SAMN05661003_1044</name>
</gene>
<dbReference type="SUPFAM" id="SSF55874">
    <property type="entry name" value="ATPase domain of HSP90 chaperone/DNA topoisomerase II/histidine kinase"/>
    <property type="match status" value="2"/>
</dbReference>
<dbReference type="SMART" id="SM00387">
    <property type="entry name" value="HATPase_c"/>
    <property type="match status" value="1"/>
</dbReference>
<evidence type="ECO:0000256" key="5">
    <source>
        <dbReference type="ARBA" id="ARBA00022777"/>
    </source>
</evidence>
<dbReference type="Gene3D" id="3.30.450.40">
    <property type="match status" value="1"/>
</dbReference>
<reference evidence="8" key="1">
    <citation type="submission" date="2016-10" db="EMBL/GenBank/DDBJ databases">
        <authorList>
            <person name="Varghese N."/>
            <person name="Submissions S."/>
        </authorList>
    </citation>
    <scope>NUCLEOTIDE SEQUENCE [LARGE SCALE GENOMIC DNA]</scope>
    <source>
        <strain evidence="8">DSM 8987</strain>
    </source>
</reference>
<dbReference type="SMART" id="SM00388">
    <property type="entry name" value="HisKA"/>
    <property type="match status" value="1"/>
</dbReference>
<dbReference type="AlphaFoldDB" id="A0A1G7AEZ7"/>
<dbReference type="Pfam" id="PF02518">
    <property type="entry name" value="HATPase_c"/>
    <property type="match status" value="2"/>
</dbReference>
<proteinExistence type="predicted"/>
<dbReference type="EC" id="2.7.13.3" evidence="2"/>
<evidence type="ECO:0000313" key="8">
    <source>
        <dbReference type="Proteomes" id="UP000243205"/>
    </source>
</evidence>
<dbReference type="STRING" id="57664.SAMN05661003_1044"/>
<organism evidence="7 8">
    <name type="scientific">Desulfuromonas thiophila</name>
    <dbReference type="NCBI Taxonomy" id="57664"/>
    <lineage>
        <taxon>Bacteria</taxon>
        <taxon>Pseudomonadati</taxon>
        <taxon>Thermodesulfobacteriota</taxon>
        <taxon>Desulfuromonadia</taxon>
        <taxon>Desulfuromonadales</taxon>
        <taxon>Desulfuromonadaceae</taxon>
        <taxon>Desulfuromonas</taxon>
    </lineage>
</organism>
<evidence type="ECO:0000259" key="6">
    <source>
        <dbReference type="PROSITE" id="PS50109"/>
    </source>
</evidence>
<feature type="domain" description="Histidine kinase" evidence="6">
    <location>
        <begin position="282"/>
        <end position="496"/>
    </location>
</feature>
<dbReference type="Gene3D" id="3.30.565.10">
    <property type="entry name" value="Histidine kinase-like ATPase, C-terminal domain"/>
    <property type="match status" value="2"/>
</dbReference>
<dbReference type="InterPro" id="IPR004358">
    <property type="entry name" value="Sig_transdc_His_kin-like_C"/>
</dbReference>
<dbReference type="InterPro" id="IPR003018">
    <property type="entry name" value="GAF"/>
</dbReference>
<sequence length="504" mass="55919">MSNEVKRLIFDPFFTTKEVGKGTGLGLSVCYDIISKHQGTIGVDSTPGKGTVFHLCLPLPPPQGAEPADEPEGGYMENETDAQLGVRLQQLEAELHDQEALVQAYLNAARSVLGADSFEQVARQIFDAAIGLIGATSGYVALLSEKGDENEVLFLEAGGRPCTVDPSLPMPIRGLREIAYRTQGVAYENDFMHSEWVKMMPGGHVRLDNVLFAPLNVGGRTVGIMGMANKPTDFTPRDAHLAAMFGDLAAIALQRAYDQQMLHVLTRNLQRSNEDLQQFAYVASHDLFEPLRSISGFLALLEKRYQASLDEIGREFIHFAVEGAARMRKMVEGLLTFSRLETQEKTFNPVDMNAIVRSVLDDLHAQISERQACVHVDSLPRVAVDSSQLRQLWQNLISNAIRYNQSRPPRLEIGCDEKEQEWEFRIADNGIGFDSELYQDKIFQMFKRIDPDSQAAGCGIGLALCRKIVERHGGRIWATSEPGNGSCFYFTLPRPAEAARGKRS</sequence>
<dbReference type="OrthoDB" id="5400848at2"/>
<dbReference type="Pfam" id="PF13185">
    <property type="entry name" value="GAF_2"/>
    <property type="match status" value="1"/>
</dbReference>
<evidence type="ECO:0000256" key="3">
    <source>
        <dbReference type="ARBA" id="ARBA00022553"/>
    </source>
</evidence>
<dbReference type="EMBL" id="FNAQ01000004">
    <property type="protein sequence ID" value="SDE13027.1"/>
    <property type="molecule type" value="Genomic_DNA"/>
</dbReference>
<dbReference type="PROSITE" id="PS50109">
    <property type="entry name" value="HIS_KIN"/>
    <property type="match status" value="2"/>
</dbReference>
<dbReference type="InterPro" id="IPR003594">
    <property type="entry name" value="HATPase_dom"/>
</dbReference>
<dbReference type="InterPro" id="IPR052162">
    <property type="entry name" value="Sensor_kinase/Photoreceptor"/>
</dbReference>
<dbReference type="Proteomes" id="UP000243205">
    <property type="component" value="Unassembled WGS sequence"/>
</dbReference>
<dbReference type="Pfam" id="PF00512">
    <property type="entry name" value="HisKA"/>
    <property type="match status" value="1"/>
</dbReference>
<keyword evidence="3" id="KW-0597">Phosphoprotein</keyword>
<evidence type="ECO:0000313" key="7">
    <source>
        <dbReference type="EMBL" id="SDE13027.1"/>
    </source>
</evidence>
<keyword evidence="8" id="KW-1185">Reference proteome</keyword>
<keyword evidence="4" id="KW-0808">Transferase</keyword>
<dbReference type="InterPro" id="IPR036890">
    <property type="entry name" value="HATPase_C_sf"/>
</dbReference>
<evidence type="ECO:0000256" key="2">
    <source>
        <dbReference type="ARBA" id="ARBA00012438"/>
    </source>
</evidence>
<dbReference type="FunFam" id="3.30.565.10:FF:000006">
    <property type="entry name" value="Sensor histidine kinase WalK"/>
    <property type="match status" value="1"/>
</dbReference>
<dbReference type="SUPFAM" id="SSF47384">
    <property type="entry name" value="Homodimeric domain of signal transducing histidine kinase"/>
    <property type="match status" value="1"/>
</dbReference>
<dbReference type="InterPro" id="IPR036097">
    <property type="entry name" value="HisK_dim/P_sf"/>
</dbReference>
<comment type="catalytic activity">
    <reaction evidence="1">
        <text>ATP + protein L-histidine = ADP + protein N-phospho-L-histidine.</text>
        <dbReference type="EC" id="2.7.13.3"/>
    </reaction>
</comment>
<dbReference type="SMART" id="SM00065">
    <property type="entry name" value="GAF"/>
    <property type="match status" value="1"/>
</dbReference>
<dbReference type="InterPro" id="IPR003661">
    <property type="entry name" value="HisK_dim/P_dom"/>
</dbReference>
<dbReference type="InterPro" id="IPR005467">
    <property type="entry name" value="His_kinase_dom"/>
</dbReference>
<dbReference type="PANTHER" id="PTHR43304">
    <property type="entry name" value="PHYTOCHROME-LIKE PROTEIN CPH1"/>
    <property type="match status" value="1"/>
</dbReference>
<dbReference type="CDD" id="cd00082">
    <property type="entry name" value="HisKA"/>
    <property type="match status" value="1"/>
</dbReference>
<evidence type="ECO:0000256" key="4">
    <source>
        <dbReference type="ARBA" id="ARBA00022679"/>
    </source>
</evidence>
<feature type="domain" description="Histidine kinase" evidence="6">
    <location>
        <begin position="1"/>
        <end position="61"/>
    </location>
</feature>
<dbReference type="InterPro" id="IPR029016">
    <property type="entry name" value="GAF-like_dom_sf"/>
</dbReference>
<dbReference type="SUPFAM" id="SSF55781">
    <property type="entry name" value="GAF domain-like"/>
    <property type="match status" value="1"/>
</dbReference>
<keyword evidence="5 7" id="KW-0418">Kinase</keyword>
<name>A0A1G7AEZ7_9BACT</name>